<accession>A0AAN5I0W8</accession>
<evidence type="ECO:0000256" key="1">
    <source>
        <dbReference type="SAM" id="MobiDB-lite"/>
    </source>
</evidence>
<name>A0AAN5I0W8_9BILA</name>
<feature type="region of interest" description="Disordered" evidence="1">
    <location>
        <begin position="136"/>
        <end position="155"/>
    </location>
</feature>
<keyword evidence="4" id="KW-1185">Reference proteome</keyword>
<gene>
    <name evidence="3" type="ORF">PMAYCL1PPCAC_17908</name>
</gene>
<feature type="transmembrane region" description="Helical" evidence="2">
    <location>
        <begin position="219"/>
        <end position="239"/>
    </location>
</feature>
<feature type="transmembrane region" description="Helical" evidence="2">
    <location>
        <begin position="56"/>
        <end position="76"/>
    </location>
</feature>
<protein>
    <submittedName>
        <fullName evidence="3">Uncharacterized protein</fullName>
    </submittedName>
</protein>
<keyword evidence="2" id="KW-0472">Membrane</keyword>
<dbReference type="InterPro" id="IPR004950">
    <property type="entry name" value="DUF267_CAE_spp"/>
</dbReference>
<dbReference type="Proteomes" id="UP001328107">
    <property type="component" value="Unassembled WGS sequence"/>
</dbReference>
<feature type="transmembrane region" description="Helical" evidence="2">
    <location>
        <begin position="287"/>
        <end position="309"/>
    </location>
</feature>
<sequence length="464" mass="51054">QTDVYQSVATTNEVEDKYARNEVARKALLGPLSIIIKCLGFDSTISLFKQETRGRVFAWIATPLSLIGIFVLLGNMHSKMEEVEGFGSLSWKWGETFILFFLSLQSLVAAFFIMGTTNSLFFLQFHDAWSECVREKEKEKKGENGDAENGGSSHFSLTVPPSPSSRPILVSLSFLFFSATTVAASIKYATFNGFTPVANGTATFHLLDKLKSLEPLRSLWGSLLTATALSICGVLHGIIQITIDDFNKDLKAASDSKTLSTRLDSFSIRYQSLLVCARILSSNLGTFTTFVLQTAVGVNFAAMFLSLAYKGEPGWMGNICIILWTIVSIAPQVVLLLQPAEVQNKVSIEQVEIRVSKSILEVVFELNETNEILLADKEIWSGDVAVRSTPIPEIRGTNDSCFLQIAQQAQMLLSKRKFTDSTVSVFKCLKLTPWVANGLMLVAPIIGGSLTMIKLYIINAIKPI</sequence>
<keyword evidence="2" id="KW-1133">Transmembrane helix</keyword>
<evidence type="ECO:0000313" key="3">
    <source>
        <dbReference type="EMBL" id="GMR47713.1"/>
    </source>
</evidence>
<dbReference type="PANTHER" id="PTHR31930:SF1">
    <property type="entry name" value="SERPENTINE RECEPTOR, CLASS R"/>
    <property type="match status" value="1"/>
</dbReference>
<reference evidence="4" key="1">
    <citation type="submission" date="2022-10" db="EMBL/GenBank/DDBJ databases">
        <title>Genome assembly of Pristionchus species.</title>
        <authorList>
            <person name="Yoshida K."/>
            <person name="Sommer R.J."/>
        </authorList>
    </citation>
    <scope>NUCLEOTIDE SEQUENCE [LARGE SCALE GENOMIC DNA]</scope>
    <source>
        <strain evidence="4">RS5460</strain>
    </source>
</reference>
<feature type="transmembrane region" description="Helical" evidence="2">
    <location>
        <begin position="315"/>
        <end position="337"/>
    </location>
</feature>
<keyword evidence="2" id="KW-0812">Transmembrane</keyword>
<feature type="transmembrane region" description="Helical" evidence="2">
    <location>
        <begin position="96"/>
        <end position="114"/>
    </location>
</feature>
<evidence type="ECO:0000256" key="2">
    <source>
        <dbReference type="SAM" id="Phobius"/>
    </source>
</evidence>
<organism evidence="3 4">
    <name type="scientific">Pristionchus mayeri</name>
    <dbReference type="NCBI Taxonomy" id="1317129"/>
    <lineage>
        <taxon>Eukaryota</taxon>
        <taxon>Metazoa</taxon>
        <taxon>Ecdysozoa</taxon>
        <taxon>Nematoda</taxon>
        <taxon>Chromadorea</taxon>
        <taxon>Rhabditida</taxon>
        <taxon>Rhabditina</taxon>
        <taxon>Diplogasteromorpha</taxon>
        <taxon>Diplogasteroidea</taxon>
        <taxon>Neodiplogasteridae</taxon>
        <taxon>Pristionchus</taxon>
    </lineage>
</organism>
<proteinExistence type="predicted"/>
<comment type="caution">
    <text evidence="3">The sequence shown here is derived from an EMBL/GenBank/DDBJ whole genome shotgun (WGS) entry which is preliminary data.</text>
</comment>
<dbReference type="AlphaFoldDB" id="A0AAN5I0W8"/>
<dbReference type="PANTHER" id="PTHR31930">
    <property type="entry name" value="SERPENTINE RECEPTOR, CLASS R"/>
    <property type="match status" value="1"/>
</dbReference>
<dbReference type="Pfam" id="PF03268">
    <property type="entry name" value="DUF267"/>
    <property type="match status" value="2"/>
</dbReference>
<dbReference type="EMBL" id="BTRK01000004">
    <property type="protein sequence ID" value="GMR47713.1"/>
    <property type="molecule type" value="Genomic_DNA"/>
</dbReference>
<evidence type="ECO:0000313" key="4">
    <source>
        <dbReference type="Proteomes" id="UP001328107"/>
    </source>
</evidence>
<feature type="non-terminal residue" evidence="3">
    <location>
        <position position="1"/>
    </location>
</feature>
<feature type="transmembrane region" description="Helical" evidence="2">
    <location>
        <begin position="434"/>
        <end position="458"/>
    </location>
</feature>